<dbReference type="Proteomes" id="UP000057820">
    <property type="component" value="Plasmid 2"/>
</dbReference>
<geneLocation type="plasmid" evidence="1">
    <name>2</name>
</geneLocation>
<accession>A0A0H5PJC5</accession>
<dbReference type="AlphaFoldDB" id="A0A0H5PJC5"/>
<evidence type="ECO:0000313" key="2">
    <source>
        <dbReference type="Proteomes" id="UP000057820"/>
    </source>
</evidence>
<protein>
    <submittedName>
        <fullName evidence="1">Uncharacterized protein</fullName>
    </submittedName>
</protein>
<keyword evidence="1" id="KW-0614">Plasmid</keyword>
<sequence>MTTGDRPAAAFAPPPKSALVRVELGADRLPTRIELSRNWKNAFEPPEYGRSIMDAYEYALYEYAAHLVATNSRPRKVRPDLREAAPLLLQQRTYEDYNATYARIYGVATYTMHGPDLTEYDEPTLTVRATAHRLQSVTMDFAWAARTESNVIAQDILDCCDKVRAAVPRFVHDVYLDRESDEQLMARLVRHEHHLLRNEI</sequence>
<gene>
    <name evidence="1" type="ORF">ERS450000_05040</name>
</gene>
<organism evidence="1 2">
    <name type="scientific">Nocardia farcinica</name>
    <dbReference type="NCBI Taxonomy" id="37329"/>
    <lineage>
        <taxon>Bacteria</taxon>
        <taxon>Bacillati</taxon>
        <taxon>Actinomycetota</taxon>
        <taxon>Actinomycetes</taxon>
        <taxon>Mycobacteriales</taxon>
        <taxon>Nocardiaceae</taxon>
        <taxon>Nocardia</taxon>
    </lineage>
</organism>
<evidence type="ECO:0000313" key="1">
    <source>
        <dbReference type="EMBL" id="CRY82571.1"/>
    </source>
</evidence>
<reference evidence="2" key="1">
    <citation type="submission" date="2015-03" db="EMBL/GenBank/DDBJ databases">
        <authorList>
            <consortium name="Pathogen Informatics"/>
        </authorList>
    </citation>
    <scope>NUCLEOTIDE SEQUENCE [LARGE SCALE GENOMIC DNA]</scope>
    <source>
        <strain evidence="2">NCTC11134</strain>
        <plasmid evidence="2">2</plasmid>
    </source>
</reference>
<name>A0A0H5PJC5_NOCFR</name>
<dbReference type="RefSeq" id="WP_060594423.1">
    <property type="nucleotide sequence ID" value="NZ_CAACYE020000001.1"/>
</dbReference>
<dbReference type="EMBL" id="LN868939">
    <property type="protein sequence ID" value="CRY82571.1"/>
    <property type="molecule type" value="Genomic_DNA"/>
</dbReference>
<proteinExistence type="predicted"/>
<dbReference type="KEGG" id="nfr:ERS450000_05040"/>